<keyword evidence="12" id="KW-1185">Reference proteome</keyword>
<reference evidence="11 12" key="1">
    <citation type="submission" date="2018-11" db="EMBL/GenBank/DDBJ databases">
        <title>Genome sequencing and assembly of Anaerosphaera sp. nov., GS7-6-2.</title>
        <authorList>
            <person name="Rettenmaier R."/>
            <person name="Liebl W."/>
            <person name="Zverlov V."/>
        </authorList>
    </citation>
    <scope>NUCLEOTIDE SEQUENCE [LARGE SCALE GENOMIC DNA]</scope>
    <source>
        <strain evidence="11 12">GS7-6-2</strain>
    </source>
</reference>
<evidence type="ECO:0000256" key="3">
    <source>
        <dbReference type="ARBA" id="ARBA00022475"/>
    </source>
</evidence>
<accession>A0A437S6W7</accession>
<dbReference type="Pfam" id="PF02653">
    <property type="entry name" value="BPD_transp_2"/>
    <property type="match status" value="1"/>
</dbReference>
<dbReference type="GO" id="GO:0015188">
    <property type="term" value="F:L-isoleucine transmembrane transporter activity"/>
    <property type="evidence" value="ECO:0007669"/>
    <property type="project" value="TreeGrafter"/>
</dbReference>
<feature type="transmembrane region" description="Helical" evidence="10">
    <location>
        <begin position="99"/>
        <end position="118"/>
    </location>
</feature>
<dbReference type="GO" id="GO:0005304">
    <property type="term" value="F:L-valine transmembrane transporter activity"/>
    <property type="evidence" value="ECO:0007669"/>
    <property type="project" value="TreeGrafter"/>
</dbReference>
<evidence type="ECO:0000256" key="10">
    <source>
        <dbReference type="SAM" id="Phobius"/>
    </source>
</evidence>
<gene>
    <name evidence="11" type="ORF">EF514_05335</name>
</gene>
<evidence type="ECO:0000313" key="11">
    <source>
        <dbReference type="EMBL" id="RVU54744.1"/>
    </source>
</evidence>
<dbReference type="OrthoDB" id="9807115at2"/>
<proteinExistence type="inferred from homology"/>
<comment type="similarity">
    <text evidence="9">Belongs to the binding-protein-dependent transport system permease family. LivHM subfamily.</text>
</comment>
<dbReference type="PANTHER" id="PTHR11795:SF371">
    <property type="entry name" value="HIGH-AFFINITY BRANCHED-CHAIN AMINO ACID TRANSPORT SYSTEM PERMEASE PROTEIN LIVH"/>
    <property type="match status" value="1"/>
</dbReference>
<name>A0A437S6W7_9FIRM</name>
<feature type="transmembrane region" description="Helical" evidence="10">
    <location>
        <begin position="266"/>
        <end position="285"/>
    </location>
</feature>
<evidence type="ECO:0000313" key="12">
    <source>
        <dbReference type="Proteomes" id="UP000288812"/>
    </source>
</evidence>
<feature type="transmembrane region" description="Helical" evidence="10">
    <location>
        <begin position="41"/>
        <end position="58"/>
    </location>
</feature>
<dbReference type="CDD" id="cd06582">
    <property type="entry name" value="TM_PBP1_LivH_like"/>
    <property type="match status" value="1"/>
</dbReference>
<evidence type="ECO:0000256" key="1">
    <source>
        <dbReference type="ARBA" id="ARBA00004651"/>
    </source>
</evidence>
<protein>
    <submittedName>
        <fullName evidence="11">Branched-chain amino acid ABC transporter permease</fullName>
    </submittedName>
</protein>
<evidence type="ECO:0000256" key="4">
    <source>
        <dbReference type="ARBA" id="ARBA00022519"/>
    </source>
</evidence>
<dbReference type="GO" id="GO:0015808">
    <property type="term" value="P:L-alanine transport"/>
    <property type="evidence" value="ECO:0007669"/>
    <property type="project" value="TreeGrafter"/>
</dbReference>
<feature type="transmembrane region" description="Helical" evidence="10">
    <location>
        <begin position="144"/>
        <end position="162"/>
    </location>
</feature>
<dbReference type="GO" id="GO:0015192">
    <property type="term" value="F:L-phenylalanine transmembrane transporter activity"/>
    <property type="evidence" value="ECO:0007669"/>
    <property type="project" value="TreeGrafter"/>
</dbReference>
<keyword evidence="6" id="KW-0029">Amino-acid transport</keyword>
<dbReference type="GO" id="GO:0005886">
    <property type="term" value="C:plasma membrane"/>
    <property type="evidence" value="ECO:0007669"/>
    <property type="project" value="UniProtKB-SubCell"/>
</dbReference>
<feature type="transmembrane region" description="Helical" evidence="10">
    <location>
        <begin position="196"/>
        <end position="217"/>
    </location>
</feature>
<evidence type="ECO:0000256" key="6">
    <source>
        <dbReference type="ARBA" id="ARBA00022970"/>
    </source>
</evidence>
<evidence type="ECO:0000256" key="9">
    <source>
        <dbReference type="ARBA" id="ARBA00037998"/>
    </source>
</evidence>
<comment type="caution">
    <text evidence="11">The sequence shown here is derived from an EMBL/GenBank/DDBJ whole genome shotgun (WGS) entry which is preliminary data.</text>
</comment>
<dbReference type="GO" id="GO:0042941">
    <property type="term" value="P:D-alanine transmembrane transport"/>
    <property type="evidence" value="ECO:0007669"/>
    <property type="project" value="TreeGrafter"/>
</dbReference>
<keyword evidence="7 10" id="KW-1133">Transmembrane helix</keyword>
<evidence type="ECO:0000256" key="5">
    <source>
        <dbReference type="ARBA" id="ARBA00022692"/>
    </source>
</evidence>
<dbReference type="GO" id="GO:0015190">
    <property type="term" value="F:L-leucine transmembrane transporter activity"/>
    <property type="evidence" value="ECO:0007669"/>
    <property type="project" value="TreeGrafter"/>
</dbReference>
<dbReference type="PANTHER" id="PTHR11795">
    <property type="entry name" value="BRANCHED-CHAIN AMINO ACID TRANSPORT SYSTEM PERMEASE PROTEIN LIVH"/>
    <property type="match status" value="1"/>
</dbReference>
<dbReference type="EMBL" id="RLIH01000006">
    <property type="protein sequence ID" value="RVU54744.1"/>
    <property type="molecule type" value="Genomic_DNA"/>
</dbReference>
<evidence type="ECO:0000256" key="7">
    <source>
        <dbReference type="ARBA" id="ARBA00022989"/>
    </source>
</evidence>
<evidence type="ECO:0000256" key="2">
    <source>
        <dbReference type="ARBA" id="ARBA00022448"/>
    </source>
</evidence>
<dbReference type="GO" id="GO:1903806">
    <property type="term" value="P:L-isoleucine import across plasma membrane"/>
    <property type="evidence" value="ECO:0007669"/>
    <property type="project" value="TreeGrafter"/>
</dbReference>
<keyword evidence="4" id="KW-0997">Cell inner membrane</keyword>
<sequence length="295" mass="31058">MGLILQIINGLQLGSIYALVALGYTMVYGIALLINFAHGEIIMIGAYTTVLAIQYALLNMGLPFYLAIIPSIIVCTIFGVLIERLAYKPLRNSPRIANLITAIGVSLLLQNSVMKIFGATAKPVPPIFEGTAISTANFTISKTSLYTILITLILTVLLQLFMKKTKYGKAMVATSEDYAAAELVGINVDNTLTMTFAIGSALAGVAAVLYVSAYPQVDPFMGSTLGIKAFTAAVVGGIGLIPGAVLGGLILGIIEALTKAYISSKLTNAIVFGLLIVVLLVKPTGLLGKNLKEKV</sequence>
<keyword evidence="2" id="KW-0813">Transport</keyword>
<dbReference type="AlphaFoldDB" id="A0A437S6W7"/>
<keyword evidence="3" id="KW-1003">Cell membrane</keyword>
<feature type="transmembrane region" description="Helical" evidence="10">
    <location>
        <begin position="15"/>
        <end position="34"/>
    </location>
</feature>
<keyword evidence="8 10" id="KW-0472">Membrane</keyword>
<feature type="transmembrane region" description="Helical" evidence="10">
    <location>
        <begin position="229"/>
        <end position="254"/>
    </location>
</feature>
<dbReference type="RefSeq" id="WP_127724397.1">
    <property type="nucleotide sequence ID" value="NZ_RLIH01000006.1"/>
</dbReference>
<keyword evidence="5 10" id="KW-0812">Transmembrane</keyword>
<organism evidence="11 12">
    <name type="scientific">Anaerosphaera multitolerans</name>
    <dbReference type="NCBI Taxonomy" id="2487351"/>
    <lineage>
        <taxon>Bacteria</taxon>
        <taxon>Bacillati</taxon>
        <taxon>Bacillota</taxon>
        <taxon>Tissierellia</taxon>
        <taxon>Tissierellales</taxon>
        <taxon>Peptoniphilaceae</taxon>
        <taxon>Anaerosphaera</taxon>
    </lineage>
</organism>
<comment type="subcellular location">
    <subcellularLocation>
        <location evidence="1">Cell membrane</location>
        <topology evidence="1">Multi-pass membrane protein</topology>
    </subcellularLocation>
</comment>
<dbReference type="Proteomes" id="UP000288812">
    <property type="component" value="Unassembled WGS sequence"/>
</dbReference>
<dbReference type="InterPro" id="IPR001851">
    <property type="entry name" value="ABC_transp_permease"/>
</dbReference>
<feature type="transmembrane region" description="Helical" evidence="10">
    <location>
        <begin position="64"/>
        <end position="87"/>
    </location>
</feature>
<dbReference type="InterPro" id="IPR052157">
    <property type="entry name" value="BCAA_transport_permease"/>
</dbReference>
<evidence type="ECO:0000256" key="8">
    <source>
        <dbReference type="ARBA" id="ARBA00023136"/>
    </source>
</evidence>